<dbReference type="PROSITE" id="PS50071">
    <property type="entry name" value="HOMEOBOX_2"/>
    <property type="match status" value="1"/>
</dbReference>
<feature type="compositionally biased region" description="Low complexity" evidence="7">
    <location>
        <begin position="142"/>
        <end position="163"/>
    </location>
</feature>
<evidence type="ECO:0000313" key="10">
    <source>
        <dbReference type="Proteomes" id="UP000321570"/>
    </source>
</evidence>
<dbReference type="CDD" id="cd00086">
    <property type="entry name" value="homeodomain"/>
    <property type="match status" value="1"/>
</dbReference>
<keyword evidence="2 5" id="KW-0238">DNA-binding</keyword>
<evidence type="ECO:0000256" key="5">
    <source>
        <dbReference type="PROSITE-ProRule" id="PRU00108"/>
    </source>
</evidence>
<dbReference type="SMART" id="SM00389">
    <property type="entry name" value="HOX"/>
    <property type="match status" value="1"/>
</dbReference>
<dbReference type="GO" id="GO:0000977">
    <property type="term" value="F:RNA polymerase II transcription regulatory region sequence-specific DNA binding"/>
    <property type="evidence" value="ECO:0007669"/>
    <property type="project" value="TreeGrafter"/>
</dbReference>
<comment type="subcellular location">
    <subcellularLocation>
        <location evidence="1 5 6">Nucleus</location>
    </subcellularLocation>
</comment>
<name>A0A564Z125_HYMDI</name>
<feature type="compositionally biased region" description="Polar residues" evidence="7">
    <location>
        <begin position="81"/>
        <end position="93"/>
    </location>
</feature>
<evidence type="ECO:0000259" key="8">
    <source>
        <dbReference type="PROSITE" id="PS50071"/>
    </source>
</evidence>
<evidence type="ECO:0000256" key="6">
    <source>
        <dbReference type="RuleBase" id="RU000682"/>
    </source>
</evidence>
<dbReference type="AlphaFoldDB" id="A0A564Z125"/>
<feature type="compositionally biased region" description="Basic residues" evidence="7">
    <location>
        <begin position="338"/>
        <end position="352"/>
    </location>
</feature>
<keyword evidence="3 5" id="KW-0371">Homeobox</keyword>
<dbReference type="FunFam" id="1.10.10.60:FF:000679">
    <property type="entry name" value="Homeobox protein aristaless"/>
    <property type="match status" value="1"/>
</dbReference>
<accession>A0A564Z125</accession>
<organism evidence="9 10">
    <name type="scientific">Hymenolepis diminuta</name>
    <name type="common">Rat tapeworm</name>
    <dbReference type="NCBI Taxonomy" id="6216"/>
    <lineage>
        <taxon>Eukaryota</taxon>
        <taxon>Metazoa</taxon>
        <taxon>Spiralia</taxon>
        <taxon>Lophotrochozoa</taxon>
        <taxon>Platyhelminthes</taxon>
        <taxon>Cestoda</taxon>
        <taxon>Eucestoda</taxon>
        <taxon>Cyclophyllidea</taxon>
        <taxon>Hymenolepididae</taxon>
        <taxon>Hymenolepis</taxon>
    </lineage>
</organism>
<feature type="region of interest" description="Disordered" evidence="7">
    <location>
        <begin position="577"/>
        <end position="634"/>
    </location>
</feature>
<evidence type="ECO:0000256" key="1">
    <source>
        <dbReference type="ARBA" id="ARBA00004123"/>
    </source>
</evidence>
<dbReference type="SUPFAM" id="SSF46689">
    <property type="entry name" value="Homeodomain-like"/>
    <property type="match status" value="1"/>
</dbReference>
<gene>
    <name evidence="9" type="ORF">WMSIL1_LOCUS11145</name>
</gene>
<dbReference type="InterPro" id="IPR001356">
    <property type="entry name" value="HD"/>
</dbReference>
<evidence type="ECO:0000256" key="3">
    <source>
        <dbReference type="ARBA" id="ARBA00023155"/>
    </source>
</evidence>
<feature type="compositionally biased region" description="Low complexity" evidence="7">
    <location>
        <begin position="188"/>
        <end position="203"/>
    </location>
</feature>
<feature type="domain" description="Homeobox" evidence="8">
    <location>
        <begin position="256"/>
        <end position="316"/>
    </location>
</feature>
<evidence type="ECO:0000256" key="4">
    <source>
        <dbReference type="ARBA" id="ARBA00023242"/>
    </source>
</evidence>
<dbReference type="Proteomes" id="UP000321570">
    <property type="component" value="Unassembled WGS sequence"/>
</dbReference>
<dbReference type="EMBL" id="CABIJS010000521">
    <property type="protein sequence ID" value="VUZ52663.1"/>
    <property type="molecule type" value="Genomic_DNA"/>
</dbReference>
<evidence type="ECO:0000313" key="9">
    <source>
        <dbReference type="EMBL" id="VUZ52663.1"/>
    </source>
</evidence>
<dbReference type="GO" id="GO:0005634">
    <property type="term" value="C:nucleus"/>
    <property type="evidence" value="ECO:0007669"/>
    <property type="project" value="UniProtKB-SubCell"/>
</dbReference>
<dbReference type="PANTHER" id="PTHR24329">
    <property type="entry name" value="HOMEOBOX PROTEIN ARISTALESS"/>
    <property type="match status" value="1"/>
</dbReference>
<evidence type="ECO:0000256" key="2">
    <source>
        <dbReference type="ARBA" id="ARBA00023125"/>
    </source>
</evidence>
<dbReference type="InterPro" id="IPR009057">
    <property type="entry name" value="Homeodomain-like_sf"/>
</dbReference>
<feature type="compositionally biased region" description="Low complexity" evidence="7">
    <location>
        <begin position="524"/>
        <end position="536"/>
    </location>
</feature>
<feature type="region of interest" description="Disordered" evidence="7">
    <location>
        <begin position="81"/>
        <end position="164"/>
    </location>
</feature>
<feature type="region of interest" description="Disordered" evidence="7">
    <location>
        <begin position="336"/>
        <end position="359"/>
    </location>
</feature>
<dbReference type="GO" id="GO:0000981">
    <property type="term" value="F:DNA-binding transcription factor activity, RNA polymerase II-specific"/>
    <property type="evidence" value="ECO:0007669"/>
    <property type="project" value="InterPro"/>
</dbReference>
<feature type="region of interest" description="Disordered" evidence="7">
    <location>
        <begin position="188"/>
        <end position="226"/>
    </location>
</feature>
<evidence type="ECO:0000256" key="7">
    <source>
        <dbReference type="SAM" id="MobiDB-lite"/>
    </source>
</evidence>
<protein>
    <recommendedName>
        <fullName evidence="8">Homeobox domain-containing protein</fullName>
    </recommendedName>
</protein>
<feature type="DNA-binding region" description="Homeobox" evidence="5">
    <location>
        <begin position="258"/>
        <end position="317"/>
    </location>
</feature>
<reference evidence="9 10" key="1">
    <citation type="submission" date="2019-07" db="EMBL/GenBank/DDBJ databases">
        <authorList>
            <person name="Jastrzebski P J."/>
            <person name="Paukszto L."/>
            <person name="Jastrzebski P J."/>
        </authorList>
    </citation>
    <scope>NUCLEOTIDE SEQUENCE [LARGE SCALE GENOMIC DNA]</scope>
    <source>
        <strain evidence="9 10">WMS-il1</strain>
    </source>
</reference>
<feature type="compositionally biased region" description="Low complexity" evidence="7">
    <location>
        <begin position="577"/>
        <end position="610"/>
    </location>
</feature>
<dbReference type="InterPro" id="IPR017970">
    <property type="entry name" value="Homeobox_CS"/>
</dbReference>
<feature type="compositionally biased region" description="Polar residues" evidence="7">
    <location>
        <begin position="122"/>
        <end position="141"/>
    </location>
</feature>
<keyword evidence="10" id="KW-1185">Reference proteome</keyword>
<keyword evidence="4 5" id="KW-0539">Nucleus</keyword>
<feature type="compositionally biased region" description="Basic and acidic residues" evidence="7">
    <location>
        <begin position="431"/>
        <end position="440"/>
    </location>
</feature>
<dbReference type="Pfam" id="PF00046">
    <property type="entry name" value="Homeodomain"/>
    <property type="match status" value="1"/>
</dbReference>
<feature type="region of interest" description="Disordered" evidence="7">
    <location>
        <begin position="431"/>
        <end position="538"/>
    </location>
</feature>
<dbReference type="PROSITE" id="PS00027">
    <property type="entry name" value="HOMEOBOX_1"/>
    <property type="match status" value="1"/>
</dbReference>
<sequence>MNRTMSLADATSGELLGVPTMYQAVNQYENGKGSSIGDIPSSSEAAYYTPPESLISTSTQFSNVRNENQSLHSPMLSAQLSANEASNNSLRRNSLTEEKLPPLPINLQNSPTEKSENHRQVQRQPTSAPPLSNISSTPVDFTSTAGNNTTPSSAANSSTANTSGISNPSLVFSSGSLLALTRSNSCLNNSQSGGSSSANSINSPTIPTTAGHFVGTHHRTSTPQPITSTTMQQFHHQQQNNSSSAASATSIICSTPTRRRHRTTFSQEQLDELESAFRRSHYPDIYCREDLAKTTKLQEARIQVWFQNRRAKHRKQEKQQRAQQQQQAHALVLQHQQHNNHHPQHNHHHQQHHQGQQHAMQHPFTTPSYHQLGAVLESQVGMYRSATGGYGPPNPSTIYPFNYSQTAGFVESLPAASLFGTIDRKMENNLEETNGKREPPGDNQTSSPKGTMVIKKESVLLDNGQVRQLDQNEDQEEEGCGSEEDDGDNDDDCEPTSPKVARLDNWSPRNDKNDSGLGEVKPVTTPLPLQQTHQQQNEVQSDYMVPTSQCFAPNTLNEIPAAQMISYQIYGQFPSQYHQHLSQHPPQQSHTPSHHQSYASLANDNNADVGNNGGNGSSIHFPPPPPSHENPISSIKGQTVSAMASQWQNVTSADPTEWLLHANGTAMPIQTAAAAVAYGAPMGGTFLHPHI</sequence>
<dbReference type="Gene3D" id="1.10.10.60">
    <property type="entry name" value="Homeodomain-like"/>
    <property type="match status" value="1"/>
</dbReference>
<dbReference type="PANTHER" id="PTHR24329:SF543">
    <property type="entry name" value="FI01017P-RELATED"/>
    <property type="match status" value="1"/>
</dbReference>
<dbReference type="InterPro" id="IPR050649">
    <property type="entry name" value="Paired_Homeobox_TFs"/>
</dbReference>
<proteinExistence type="predicted"/>
<feature type="compositionally biased region" description="Acidic residues" evidence="7">
    <location>
        <begin position="471"/>
        <end position="494"/>
    </location>
</feature>